<dbReference type="RefSeq" id="WP_088976901.1">
    <property type="nucleotide sequence ID" value="NZ_LT607753.1"/>
</dbReference>
<proteinExistence type="predicted"/>
<dbReference type="OrthoDB" id="3389613at2"/>
<sequence length="157" mass="15885">MTRTPARIVRTALTLVVAAGLAAGCQSEEKSATPAAAPSASTAPSPTVDVAANSKQVCDASLALVKKHFVAMADDAIAAIDKPVSAKEAGEKVRANYTAIAEGLRVEAPKAADPQVRTALENLAGAVKKRLTGPDATKVEAPDLDPTLKAVDAACGN</sequence>
<reference evidence="3" key="1">
    <citation type="submission" date="2016-06" db="EMBL/GenBank/DDBJ databases">
        <authorList>
            <person name="Varghese N."/>
            <person name="Submissions Spin"/>
        </authorList>
    </citation>
    <scope>NUCLEOTIDE SEQUENCE [LARGE SCALE GENOMIC DNA]</scope>
    <source>
        <strain evidence="3">DSM 45161</strain>
    </source>
</reference>
<evidence type="ECO:0008006" key="4">
    <source>
        <dbReference type="Google" id="ProtNLM"/>
    </source>
</evidence>
<feature type="chain" id="PRO_5039516995" description="Small secreted protein" evidence="1">
    <location>
        <begin position="23"/>
        <end position="157"/>
    </location>
</feature>
<evidence type="ECO:0000313" key="3">
    <source>
        <dbReference type="Proteomes" id="UP000198215"/>
    </source>
</evidence>
<name>A0A1C5IUW9_9ACTN</name>
<evidence type="ECO:0000256" key="1">
    <source>
        <dbReference type="SAM" id="SignalP"/>
    </source>
</evidence>
<evidence type="ECO:0000313" key="2">
    <source>
        <dbReference type="EMBL" id="SCG62144.1"/>
    </source>
</evidence>
<organism evidence="2 3">
    <name type="scientific">Micromonospora coxensis</name>
    <dbReference type="NCBI Taxonomy" id="356852"/>
    <lineage>
        <taxon>Bacteria</taxon>
        <taxon>Bacillati</taxon>
        <taxon>Actinomycetota</taxon>
        <taxon>Actinomycetes</taxon>
        <taxon>Micromonosporales</taxon>
        <taxon>Micromonosporaceae</taxon>
        <taxon>Micromonospora</taxon>
    </lineage>
</organism>
<dbReference type="EMBL" id="LT607753">
    <property type="protein sequence ID" value="SCG62144.1"/>
    <property type="molecule type" value="Genomic_DNA"/>
</dbReference>
<dbReference type="AlphaFoldDB" id="A0A1C5IUW9"/>
<dbReference type="Proteomes" id="UP000198215">
    <property type="component" value="Chromosome I"/>
</dbReference>
<accession>A0A1C5IUW9</accession>
<keyword evidence="3" id="KW-1185">Reference proteome</keyword>
<feature type="signal peptide" evidence="1">
    <location>
        <begin position="1"/>
        <end position="22"/>
    </location>
</feature>
<dbReference type="PROSITE" id="PS51257">
    <property type="entry name" value="PROKAR_LIPOPROTEIN"/>
    <property type="match status" value="1"/>
</dbReference>
<protein>
    <recommendedName>
        <fullName evidence="4">Small secreted protein</fullName>
    </recommendedName>
</protein>
<gene>
    <name evidence="2" type="ORF">GA0070614_3455</name>
</gene>
<keyword evidence="1" id="KW-0732">Signal</keyword>